<dbReference type="InParanoid" id="A0A2J7PVV8"/>
<keyword evidence="1" id="KW-1133">Transmembrane helix</keyword>
<dbReference type="GO" id="GO:0005737">
    <property type="term" value="C:cytoplasm"/>
    <property type="evidence" value="ECO:0007669"/>
    <property type="project" value="TreeGrafter"/>
</dbReference>
<dbReference type="PANTHER" id="PTHR21439:SF0">
    <property type="entry name" value="PROTEIN OSCP1"/>
    <property type="match status" value="1"/>
</dbReference>
<proteinExistence type="predicted"/>
<gene>
    <name evidence="2" type="primary">OSCP1</name>
    <name evidence="2" type="ORF">B7P43_G08138</name>
</gene>
<evidence type="ECO:0000256" key="1">
    <source>
        <dbReference type="SAM" id="Phobius"/>
    </source>
</evidence>
<dbReference type="Pfam" id="PF10188">
    <property type="entry name" value="Oscp1"/>
    <property type="match status" value="1"/>
</dbReference>
<dbReference type="AlphaFoldDB" id="A0A2J7PVV8"/>
<evidence type="ECO:0000313" key="3">
    <source>
        <dbReference type="Proteomes" id="UP000235965"/>
    </source>
</evidence>
<feature type="transmembrane region" description="Helical" evidence="1">
    <location>
        <begin position="21"/>
        <end position="42"/>
    </location>
</feature>
<keyword evidence="1" id="KW-0472">Membrane</keyword>
<dbReference type="PANTHER" id="PTHR21439">
    <property type="entry name" value="OXIDORED-NITRO DOMAIN-CONTAINING PROTEIN"/>
    <property type="match status" value="1"/>
</dbReference>
<dbReference type="OrthoDB" id="2157380at2759"/>
<dbReference type="InterPro" id="IPR019332">
    <property type="entry name" value="OSCP1"/>
</dbReference>
<keyword evidence="1" id="KW-0812">Transmembrane</keyword>
<sequence>MLWGWQRKVTRRTKVQNIKKMCSVYSVPLLFLNLGGEMMYILNQRLNAQRIPKDKATKVMDDTIGIMLNEKFLVQLFKPQAVYNKTALRKLFEDLAHASIMRLDAASMDKLYDLMIMAFKYQVIMTCQPRELILITLNHMDAIRGFVSTPALQDQVDKTYTKLMETYAHLSMGEMQTLRNSLLNFLQGHRVRVSVFLRQKVQNTDGTFIIPTSGPIALGCEVPGFIRYFDSDGAVCETKHFPAGGEYVAPCKPGSMELHGNRGTDLGSNIYQVPVTIDTSPMNIHCSSSDQQGNTGDIKAQCQDHEADGFHLGKEELNLLMAQLLGSQAEQKQGLGSKEAIRLSLFCVDEGGSNPASPKDEPGSKNLIHIDARNRNSSAVLDRVYDEMTTQKEGLNSHDDKAQDLLELLDSIM</sequence>
<comment type="caution">
    <text evidence="2">The sequence shown here is derived from an EMBL/GenBank/DDBJ whole genome shotgun (WGS) entry which is preliminary data.</text>
</comment>
<dbReference type="STRING" id="105785.A0A2J7PVV8"/>
<evidence type="ECO:0000313" key="2">
    <source>
        <dbReference type="EMBL" id="PNF20440.1"/>
    </source>
</evidence>
<dbReference type="GO" id="GO:0005886">
    <property type="term" value="C:plasma membrane"/>
    <property type="evidence" value="ECO:0007669"/>
    <property type="project" value="TreeGrafter"/>
</dbReference>
<reference evidence="2 3" key="1">
    <citation type="submission" date="2017-12" db="EMBL/GenBank/DDBJ databases">
        <title>Hemimetabolous genomes reveal molecular basis of termite eusociality.</title>
        <authorList>
            <person name="Harrison M.C."/>
            <person name="Jongepier E."/>
            <person name="Robertson H.M."/>
            <person name="Arning N."/>
            <person name="Bitard-Feildel T."/>
            <person name="Chao H."/>
            <person name="Childers C.P."/>
            <person name="Dinh H."/>
            <person name="Doddapaneni H."/>
            <person name="Dugan S."/>
            <person name="Gowin J."/>
            <person name="Greiner C."/>
            <person name="Han Y."/>
            <person name="Hu H."/>
            <person name="Hughes D.S.T."/>
            <person name="Huylmans A.-K."/>
            <person name="Kemena C."/>
            <person name="Kremer L.P.M."/>
            <person name="Lee S.L."/>
            <person name="Lopez-Ezquerra A."/>
            <person name="Mallet L."/>
            <person name="Monroy-Kuhn J.M."/>
            <person name="Moser A."/>
            <person name="Murali S.C."/>
            <person name="Muzny D.M."/>
            <person name="Otani S."/>
            <person name="Piulachs M.-D."/>
            <person name="Poelchau M."/>
            <person name="Qu J."/>
            <person name="Schaub F."/>
            <person name="Wada-Katsumata A."/>
            <person name="Worley K.C."/>
            <person name="Xie Q."/>
            <person name="Ylla G."/>
            <person name="Poulsen M."/>
            <person name="Gibbs R.A."/>
            <person name="Schal C."/>
            <person name="Richards S."/>
            <person name="Belles X."/>
            <person name="Korb J."/>
            <person name="Bornberg-Bauer E."/>
        </authorList>
    </citation>
    <scope>NUCLEOTIDE SEQUENCE [LARGE SCALE GENOMIC DNA]</scope>
    <source>
        <tissue evidence="2">Whole body</tissue>
    </source>
</reference>
<dbReference type="EMBL" id="NEVH01020943">
    <property type="protein sequence ID" value="PNF20440.1"/>
    <property type="molecule type" value="Genomic_DNA"/>
</dbReference>
<keyword evidence="3" id="KW-1185">Reference proteome</keyword>
<name>A0A2J7PVV8_9NEOP</name>
<dbReference type="Proteomes" id="UP000235965">
    <property type="component" value="Unassembled WGS sequence"/>
</dbReference>
<accession>A0A2J7PVV8</accession>
<organism evidence="2 3">
    <name type="scientific">Cryptotermes secundus</name>
    <dbReference type="NCBI Taxonomy" id="105785"/>
    <lineage>
        <taxon>Eukaryota</taxon>
        <taxon>Metazoa</taxon>
        <taxon>Ecdysozoa</taxon>
        <taxon>Arthropoda</taxon>
        <taxon>Hexapoda</taxon>
        <taxon>Insecta</taxon>
        <taxon>Pterygota</taxon>
        <taxon>Neoptera</taxon>
        <taxon>Polyneoptera</taxon>
        <taxon>Dictyoptera</taxon>
        <taxon>Blattodea</taxon>
        <taxon>Blattoidea</taxon>
        <taxon>Termitoidae</taxon>
        <taxon>Kalotermitidae</taxon>
        <taxon>Cryptotermitinae</taxon>
        <taxon>Cryptotermes</taxon>
    </lineage>
</organism>
<protein>
    <submittedName>
        <fullName evidence="2">Protein OSCP1</fullName>
    </submittedName>
</protein>